<dbReference type="SUPFAM" id="SSF48452">
    <property type="entry name" value="TPR-like"/>
    <property type="match status" value="1"/>
</dbReference>
<sequence>MESKKRTKTLSLYLSPRKTASIAFSLLILMVLFSFWKPSCEAENQENFLQIAALVERGKMDEAEIRILQSLGESELFCIDHALYLWLSALSDASFLQKAPLWLSLAEKLFPDSPLLFSIYHQSAERYLKNGYSQQALTYTIKALQHAFLAEQRQQSLALMVKTLAQKGKYNEAGLLLKTVFKQYSTQKYLPTRELFSQIFPELKLESFSVGSLLDLASFALSLNLFEETKSILQEVEKRSLNPLQKENLLSLQIRYLLTVNDLPQLQKLLEKYSKETYLQETLLFYQGVLSQRSANYPEAINHYQKLLQAYPHSPYLFSVYLNLLTCYQSLGDDTNYSLVLHKALELFPQRDTFYLVWFQKALRENNPEQIQAALEGLQKFPQHKNRALFWSYKLGKNSEPELLWEILKDENIDYYFVRSWQELIQKGYNPQEHFHIEDRPLPVIENYPQNLSTQLEKAREHWKSYLFLKEKGFYQNAEIELLFLYHKNPSAKLLHLEFVRLYISMGEYRKAILHTLYLQQNFSQTNHNLFLLRNLYPLFFKQEVEKATRLFPEVDPYLVFSVIRAESLFEVASQSRAGALGLAQLMPQTAQWMLETGKIKLKLETIDEETLLQPEINIHIGVAYLDYLLKQFEGKLIPTICSYNAGPGRVKQWLQSYSENPDLFFESIPFPETKGYLEKVLVNYLYYSLIWKGSFSIEKLF</sequence>
<accession>A0ABZ2YG13</accession>
<dbReference type="InterPro" id="IPR019734">
    <property type="entry name" value="TPR_rpt"/>
</dbReference>
<keyword evidence="3" id="KW-0472">Membrane</keyword>
<dbReference type="InterPro" id="IPR008258">
    <property type="entry name" value="Transglycosylase_SLT_dom_1"/>
</dbReference>
<evidence type="ECO:0000256" key="1">
    <source>
        <dbReference type="ARBA" id="ARBA00007734"/>
    </source>
</evidence>
<comment type="similarity">
    <text evidence="1">Belongs to the transglycosylase Slt family.</text>
</comment>
<keyword evidence="3" id="KW-0812">Transmembrane</keyword>
<evidence type="ECO:0000256" key="2">
    <source>
        <dbReference type="PROSITE-ProRule" id="PRU00339"/>
    </source>
</evidence>
<keyword evidence="6" id="KW-1185">Reference proteome</keyword>
<evidence type="ECO:0000259" key="4">
    <source>
        <dbReference type="Pfam" id="PF01464"/>
    </source>
</evidence>
<dbReference type="PANTHER" id="PTHR37423:SF2">
    <property type="entry name" value="MEMBRANE-BOUND LYTIC MUREIN TRANSGLYCOSYLASE C"/>
    <property type="match status" value="1"/>
</dbReference>
<dbReference type="EMBL" id="CP121689">
    <property type="protein sequence ID" value="WZL76645.1"/>
    <property type="molecule type" value="Genomic_DNA"/>
</dbReference>
<feature type="domain" description="Transglycosylase SLT" evidence="4">
    <location>
        <begin position="553"/>
        <end position="660"/>
    </location>
</feature>
<dbReference type="PROSITE" id="PS50005">
    <property type="entry name" value="TPR"/>
    <property type="match status" value="1"/>
</dbReference>
<dbReference type="SUPFAM" id="SSF53955">
    <property type="entry name" value="Lysozyme-like"/>
    <property type="match status" value="1"/>
</dbReference>
<dbReference type="Pfam" id="PF01464">
    <property type="entry name" value="SLT"/>
    <property type="match status" value="1"/>
</dbReference>
<evidence type="ECO:0000313" key="5">
    <source>
        <dbReference type="EMBL" id="WZL76645.1"/>
    </source>
</evidence>
<dbReference type="RefSeq" id="WP_369018810.1">
    <property type="nucleotide sequence ID" value="NZ_CP121689.1"/>
</dbReference>
<dbReference type="Proteomes" id="UP001461341">
    <property type="component" value="Chromosome"/>
</dbReference>
<dbReference type="InterPro" id="IPR011990">
    <property type="entry name" value="TPR-like_helical_dom_sf"/>
</dbReference>
<keyword evidence="3" id="KW-1133">Transmembrane helix</keyword>
<keyword evidence="2" id="KW-0802">TPR repeat</keyword>
<organism evidence="5 6">
    <name type="scientific">Thermatribacter velox</name>
    <dbReference type="NCBI Taxonomy" id="3039681"/>
    <lineage>
        <taxon>Bacteria</taxon>
        <taxon>Pseudomonadati</taxon>
        <taxon>Atribacterota</taxon>
        <taxon>Atribacteria</taxon>
        <taxon>Atribacterales</taxon>
        <taxon>Thermatribacteraceae</taxon>
        <taxon>Thermatribacter</taxon>
    </lineage>
</organism>
<proteinExistence type="inferred from homology"/>
<feature type="repeat" description="TPR" evidence="2">
    <location>
        <begin position="281"/>
        <end position="314"/>
    </location>
</feature>
<feature type="transmembrane region" description="Helical" evidence="3">
    <location>
        <begin position="20"/>
        <end position="36"/>
    </location>
</feature>
<dbReference type="Gene3D" id="1.25.40.10">
    <property type="entry name" value="Tetratricopeptide repeat domain"/>
    <property type="match status" value="1"/>
</dbReference>
<name>A0ABZ2YG13_9BACT</name>
<dbReference type="InterPro" id="IPR023346">
    <property type="entry name" value="Lysozyme-like_dom_sf"/>
</dbReference>
<dbReference type="CDD" id="cd13401">
    <property type="entry name" value="Slt70-like"/>
    <property type="match status" value="1"/>
</dbReference>
<reference evidence="5 6" key="1">
    <citation type="submission" date="2023-03" db="EMBL/GenBank/DDBJ databases">
        <title>Novel Species.</title>
        <authorList>
            <person name="Ma S."/>
        </authorList>
    </citation>
    <scope>NUCLEOTIDE SEQUENCE [LARGE SCALE GENOMIC DNA]</scope>
    <source>
        <strain evidence="5 6">B11</strain>
    </source>
</reference>
<evidence type="ECO:0000256" key="3">
    <source>
        <dbReference type="SAM" id="Phobius"/>
    </source>
</evidence>
<dbReference type="PANTHER" id="PTHR37423">
    <property type="entry name" value="SOLUBLE LYTIC MUREIN TRANSGLYCOSYLASE-RELATED"/>
    <property type="match status" value="1"/>
</dbReference>
<evidence type="ECO:0000313" key="6">
    <source>
        <dbReference type="Proteomes" id="UP001461341"/>
    </source>
</evidence>
<protein>
    <submittedName>
        <fullName evidence="5">Transglycosylase SLT domain-containing protein</fullName>
    </submittedName>
</protein>
<dbReference type="Gene3D" id="1.10.530.10">
    <property type="match status" value="1"/>
</dbReference>
<gene>
    <name evidence="5" type="ORF">QBE54_02615</name>
</gene>